<comment type="caution">
    <text evidence="1">The sequence shown here is derived from an EMBL/GenBank/DDBJ whole genome shotgun (WGS) entry which is preliminary data.</text>
</comment>
<proteinExistence type="predicted"/>
<accession>A0ABP9PEL9</accession>
<dbReference type="Proteomes" id="UP001499852">
    <property type="component" value="Unassembled WGS sequence"/>
</dbReference>
<evidence type="ECO:0000313" key="2">
    <source>
        <dbReference type="Proteomes" id="UP001499852"/>
    </source>
</evidence>
<sequence>MIVIPSNGPGLIGWKPVIVPIQAMLSVCWRAEVFRVAENVLIRPQIKTATETALPHVARGVQRGRCLAIDGINTRPVSNASKM</sequence>
<reference evidence="2" key="1">
    <citation type="journal article" date="2019" name="Int. J. Syst. Evol. Microbiol.">
        <title>The Global Catalogue of Microorganisms (GCM) 10K type strain sequencing project: providing services to taxonomists for standard genome sequencing and annotation.</title>
        <authorList>
            <consortium name="The Broad Institute Genomics Platform"/>
            <consortium name="The Broad Institute Genome Sequencing Center for Infectious Disease"/>
            <person name="Wu L."/>
            <person name="Ma J."/>
        </authorList>
    </citation>
    <scope>NUCLEOTIDE SEQUENCE [LARGE SCALE GENOMIC DNA]</scope>
    <source>
        <strain evidence="2">JCM 18053</strain>
    </source>
</reference>
<name>A0ABP9PEL9_9BACT</name>
<protein>
    <submittedName>
        <fullName evidence="1">Uncharacterized protein</fullName>
    </submittedName>
</protein>
<keyword evidence="2" id="KW-1185">Reference proteome</keyword>
<organism evidence="1 2">
    <name type="scientific">Prosthecobacter algae</name>
    <dbReference type="NCBI Taxonomy" id="1144682"/>
    <lineage>
        <taxon>Bacteria</taxon>
        <taxon>Pseudomonadati</taxon>
        <taxon>Verrucomicrobiota</taxon>
        <taxon>Verrucomicrobiia</taxon>
        <taxon>Verrucomicrobiales</taxon>
        <taxon>Verrucomicrobiaceae</taxon>
        <taxon>Prosthecobacter</taxon>
    </lineage>
</organism>
<dbReference type="EMBL" id="BAABIA010000007">
    <property type="protein sequence ID" value="GAA5144495.1"/>
    <property type="molecule type" value="Genomic_DNA"/>
</dbReference>
<evidence type="ECO:0000313" key="1">
    <source>
        <dbReference type="EMBL" id="GAA5144495.1"/>
    </source>
</evidence>
<gene>
    <name evidence="1" type="ORF">GCM10023213_34820</name>
</gene>